<name>A0AC61MQ11_9FIRM</name>
<evidence type="ECO:0000313" key="2">
    <source>
        <dbReference type="Proteomes" id="UP000595814"/>
    </source>
</evidence>
<reference evidence="1 2" key="1">
    <citation type="journal article" date="2022" name="Int. J. Syst. Evol. Microbiol.">
        <title>Miniphocaeibacter halophilus sp. nov., an ammonium-tolerant acetate-producing bacterium isolated from a biogas system.</title>
        <authorList>
            <person name="Schnurer A."/>
            <person name="Singh A."/>
            <person name="Bi S."/>
            <person name="Qiao W."/>
            <person name="Westerholm M."/>
        </authorList>
    </citation>
    <scope>NUCLEOTIDE SEQUENCE [LARGE SCALE GENOMIC DNA]</scope>
    <source>
        <strain evidence="1 2">AMB_01</strain>
    </source>
</reference>
<organism evidence="1 2">
    <name type="scientific">Miniphocaeibacter halophilus</name>
    <dbReference type="NCBI Taxonomy" id="2931922"/>
    <lineage>
        <taxon>Bacteria</taxon>
        <taxon>Bacillati</taxon>
        <taxon>Bacillota</taxon>
        <taxon>Tissierellia</taxon>
        <taxon>Tissierellales</taxon>
        <taxon>Peptoniphilaceae</taxon>
        <taxon>Miniphocaeibacter</taxon>
    </lineage>
</organism>
<gene>
    <name evidence="1" type="ORF">JFY71_09805</name>
</gene>
<dbReference type="Proteomes" id="UP000595814">
    <property type="component" value="Chromosome"/>
</dbReference>
<keyword evidence="1" id="KW-0808">Transferase</keyword>
<keyword evidence="2" id="KW-1185">Reference proteome</keyword>
<dbReference type="EMBL" id="CP066744">
    <property type="protein sequence ID" value="QQK07577.1"/>
    <property type="molecule type" value="Genomic_DNA"/>
</dbReference>
<accession>A0AC61MQ11</accession>
<keyword evidence="1" id="KW-0418">Kinase</keyword>
<protein>
    <submittedName>
        <fullName evidence="1">Kinase/pyrophosphorylase</fullName>
    </submittedName>
</protein>
<proteinExistence type="predicted"/>
<sequence length="270" mass="30285">MIRFIVVSDSTGETCEQIINASIAQFDVEEKVFERFSHIRDIVSLNKIFDNIKDIKNTLIFYSLVDENLIEAMKKNCDLIGITGVDVLTSSIIAIERLLGQEPKTRPGALRSLDAQYFKRVDAIDFAVRYDDGKDPRGVLSADITILGVSRTSKTPLSMYLANKNYKVANIPLVPETPVPKEIFEIPAKKIIGLTNSPEKLNLIRKSRLQALGLPPNSSYSNMDRILLELDHAHSVIKKIGCPIIDVSERAIEETADIIIRHLKKINNEI</sequence>
<evidence type="ECO:0000313" key="1">
    <source>
        <dbReference type="EMBL" id="QQK07577.1"/>
    </source>
</evidence>